<dbReference type="GO" id="GO:0043953">
    <property type="term" value="P:protein transport by the Tat complex"/>
    <property type="evidence" value="ECO:0007669"/>
    <property type="project" value="UniProtKB-UniRule"/>
</dbReference>
<comment type="function">
    <text evidence="9">Part of the twin-arginine translocation (Tat) system that transports large folded proteins containing a characteristic twin-arginine motif in their signal peptide across membranes. Together with TatC, TatB is part of a receptor directly interacting with Tat signal peptides. TatB may form an oligomeric binding site that transiently accommodates folded Tat precursor proteins before their translocation.</text>
</comment>
<evidence type="ECO:0000256" key="1">
    <source>
        <dbReference type="ARBA" id="ARBA00004167"/>
    </source>
</evidence>
<accession>A0A1X6YJR5</accession>
<dbReference type="GO" id="GO:0008320">
    <property type="term" value="F:protein transmembrane transporter activity"/>
    <property type="evidence" value="ECO:0007669"/>
    <property type="project" value="UniProtKB-UniRule"/>
</dbReference>
<keyword evidence="5 9" id="KW-0653">Protein transport</keyword>
<dbReference type="HAMAP" id="MF_00237">
    <property type="entry name" value="TatB"/>
    <property type="match status" value="1"/>
</dbReference>
<dbReference type="Proteomes" id="UP000193207">
    <property type="component" value="Unassembled WGS sequence"/>
</dbReference>
<dbReference type="EMBL" id="FWFU01000001">
    <property type="protein sequence ID" value="SLN23179.1"/>
    <property type="molecule type" value="Genomic_DNA"/>
</dbReference>
<feature type="compositionally biased region" description="Low complexity" evidence="10">
    <location>
        <begin position="149"/>
        <end position="172"/>
    </location>
</feature>
<feature type="compositionally biased region" description="Basic and acidic residues" evidence="10">
    <location>
        <begin position="57"/>
        <end position="67"/>
    </location>
</feature>
<evidence type="ECO:0000256" key="7">
    <source>
        <dbReference type="ARBA" id="ARBA00023010"/>
    </source>
</evidence>
<evidence type="ECO:0000256" key="4">
    <source>
        <dbReference type="ARBA" id="ARBA00022692"/>
    </source>
</evidence>
<feature type="compositionally biased region" description="Basic and acidic residues" evidence="10">
    <location>
        <begin position="120"/>
        <end position="134"/>
    </location>
</feature>
<sequence>MFDLGWTELLVIGVVALIVVGPKDLPGMFRAVGNFVGKAKRMARDFSQAMNDAADEAGVKDVSESLRKATNPVGSAMDEVRKSAKSASESFTQDTMSGPKSAKTDDASGDGAGDTPGGLSEERKTQAEKIRAKSAEMATARHAREAAEAAEAAAAETAGADDAPAAPKDSKA</sequence>
<keyword evidence="3 9" id="KW-1003">Cell membrane</keyword>
<protein>
    <recommendedName>
        <fullName evidence="9">Sec-independent protein translocase protein TatB</fullName>
    </recommendedName>
</protein>
<feature type="transmembrane region" description="Helical" evidence="11">
    <location>
        <begin position="6"/>
        <end position="22"/>
    </location>
</feature>
<evidence type="ECO:0000313" key="13">
    <source>
        <dbReference type="Proteomes" id="UP000193207"/>
    </source>
</evidence>
<evidence type="ECO:0000256" key="9">
    <source>
        <dbReference type="HAMAP-Rule" id="MF_00237"/>
    </source>
</evidence>
<feature type="region of interest" description="Disordered" evidence="10">
    <location>
        <begin position="56"/>
        <end position="172"/>
    </location>
</feature>
<reference evidence="12 13" key="1">
    <citation type="submission" date="2017-03" db="EMBL/GenBank/DDBJ databases">
        <authorList>
            <person name="Afonso C.L."/>
            <person name="Miller P.J."/>
            <person name="Scott M.A."/>
            <person name="Spackman E."/>
            <person name="Goraichik I."/>
            <person name="Dimitrov K.M."/>
            <person name="Suarez D.L."/>
            <person name="Swayne D.E."/>
        </authorList>
    </citation>
    <scope>NUCLEOTIDE SEQUENCE [LARGE SCALE GENOMIC DNA]</scope>
    <source>
        <strain evidence="12 13">CECT 8110</strain>
    </source>
</reference>
<dbReference type="OrthoDB" id="7206969at2"/>
<dbReference type="AlphaFoldDB" id="A0A1X6YJR5"/>
<comment type="similarity">
    <text evidence="9">Belongs to the TatB family.</text>
</comment>
<organism evidence="12 13">
    <name type="scientific">Roseovarius halotolerans</name>
    <dbReference type="NCBI Taxonomy" id="505353"/>
    <lineage>
        <taxon>Bacteria</taxon>
        <taxon>Pseudomonadati</taxon>
        <taxon>Pseudomonadota</taxon>
        <taxon>Alphaproteobacteria</taxon>
        <taxon>Rhodobacterales</taxon>
        <taxon>Roseobacteraceae</taxon>
        <taxon>Roseovarius</taxon>
    </lineage>
</organism>
<dbReference type="NCBIfam" id="TIGR01410">
    <property type="entry name" value="tatB"/>
    <property type="match status" value="1"/>
</dbReference>
<keyword evidence="6 9" id="KW-1133">Transmembrane helix</keyword>
<dbReference type="Pfam" id="PF02416">
    <property type="entry name" value="TatA_B_E"/>
    <property type="match status" value="1"/>
</dbReference>
<evidence type="ECO:0000313" key="12">
    <source>
        <dbReference type="EMBL" id="SLN23179.1"/>
    </source>
</evidence>
<evidence type="ECO:0000256" key="10">
    <source>
        <dbReference type="SAM" id="MobiDB-lite"/>
    </source>
</evidence>
<keyword evidence="8 9" id="KW-0472">Membrane</keyword>
<comment type="subcellular location">
    <subcellularLocation>
        <location evidence="9">Cell membrane</location>
        <topology evidence="9">Single-pass membrane protein</topology>
    </subcellularLocation>
    <subcellularLocation>
        <location evidence="1">Membrane</location>
        <topology evidence="1">Single-pass membrane protein</topology>
    </subcellularLocation>
</comment>
<dbReference type="RefSeq" id="WP_085816520.1">
    <property type="nucleotide sequence ID" value="NZ_FWFU01000001.1"/>
</dbReference>
<dbReference type="InterPro" id="IPR018448">
    <property type="entry name" value="TatB"/>
</dbReference>
<proteinExistence type="inferred from homology"/>
<dbReference type="PANTHER" id="PTHR33162:SF1">
    <property type="entry name" value="SEC-INDEPENDENT PROTEIN TRANSLOCASE PROTEIN TATA, CHLOROPLASTIC"/>
    <property type="match status" value="1"/>
</dbReference>
<evidence type="ECO:0000256" key="11">
    <source>
        <dbReference type="SAM" id="Phobius"/>
    </source>
</evidence>
<evidence type="ECO:0000256" key="8">
    <source>
        <dbReference type="ARBA" id="ARBA00023136"/>
    </source>
</evidence>
<dbReference type="PRINTS" id="PR01506">
    <property type="entry name" value="TATBPROTEIN"/>
</dbReference>
<keyword evidence="2 9" id="KW-0813">Transport</keyword>
<comment type="subunit">
    <text evidence="9">The Tat system comprises two distinct complexes: a TatABC complex, containing multiple copies of TatA, TatB and TatC subunits, and a separate TatA complex, containing only TatA subunits. Substrates initially bind to the TatABC complex, which probably triggers association of the separate TatA complex to form the active translocon.</text>
</comment>
<keyword evidence="4 9" id="KW-0812">Transmembrane</keyword>
<keyword evidence="13" id="KW-1185">Reference proteome</keyword>
<dbReference type="InterPro" id="IPR003369">
    <property type="entry name" value="TatA/B/E"/>
</dbReference>
<evidence type="ECO:0000256" key="3">
    <source>
        <dbReference type="ARBA" id="ARBA00022475"/>
    </source>
</evidence>
<evidence type="ECO:0000256" key="5">
    <source>
        <dbReference type="ARBA" id="ARBA00022927"/>
    </source>
</evidence>
<feature type="compositionally biased region" description="Polar residues" evidence="10">
    <location>
        <begin position="85"/>
        <end position="98"/>
    </location>
</feature>
<dbReference type="GO" id="GO:0033281">
    <property type="term" value="C:TAT protein transport complex"/>
    <property type="evidence" value="ECO:0007669"/>
    <property type="project" value="UniProtKB-UniRule"/>
</dbReference>
<name>A0A1X6YJR5_9RHOB</name>
<dbReference type="Gene3D" id="1.20.5.3310">
    <property type="match status" value="1"/>
</dbReference>
<dbReference type="PANTHER" id="PTHR33162">
    <property type="entry name" value="SEC-INDEPENDENT PROTEIN TRANSLOCASE PROTEIN TATA, CHLOROPLASTIC"/>
    <property type="match status" value="1"/>
</dbReference>
<keyword evidence="7 9" id="KW-0811">Translocation</keyword>
<evidence type="ECO:0000256" key="6">
    <source>
        <dbReference type="ARBA" id="ARBA00022989"/>
    </source>
</evidence>
<gene>
    <name evidence="9 12" type="primary">tatB</name>
    <name evidence="12" type="ORF">ROH8110_00925</name>
</gene>
<evidence type="ECO:0000256" key="2">
    <source>
        <dbReference type="ARBA" id="ARBA00022448"/>
    </source>
</evidence>